<dbReference type="EMBL" id="SLYC01000001">
    <property type="protein sequence ID" value="TCQ07980.1"/>
    <property type="molecule type" value="Genomic_DNA"/>
</dbReference>
<evidence type="ECO:0000313" key="7">
    <source>
        <dbReference type="Proteomes" id="UP000295504"/>
    </source>
</evidence>
<dbReference type="RefSeq" id="WP_132847157.1">
    <property type="nucleotide sequence ID" value="NZ_CP058648.1"/>
</dbReference>
<keyword evidence="7" id="KW-1185">Reference proteome</keyword>
<dbReference type="GO" id="GO:0051213">
    <property type="term" value="F:dioxygenase activity"/>
    <property type="evidence" value="ECO:0007669"/>
    <property type="project" value="UniProtKB-KW"/>
</dbReference>
<name>A0A4R2TVH1_9FIRM</name>
<evidence type="ECO:0000313" key="6">
    <source>
        <dbReference type="EMBL" id="TCQ07980.1"/>
    </source>
</evidence>
<dbReference type="CDD" id="cd04730">
    <property type="entry name" value="NPD_like"/>
    <property type="match status" value="1"/>
</dbReference>
<dbReference type="InterPro" id="IPR004136">
    <property type="entry name" value="NMO"/>
</dbReference>
<evidence type="ECO:0000256" key="5">
    <source>
        <dbReference type="ARBA" id="ARBA00023002"/>
    </source>
</evidence>
<dbReference type="AlphaFoldDB" id="A0A4R2TVH1"/>
<keyword evidence="6" id="KW-0223">Dioxygenase</keyword>
<evidence type="ECO:0000256" key="3">
    <source>
        <dbReference type="ARBA" id="ARBA00022630"/>
    </source>
</evidence>
<gene>
    <name evidence="6" type="ORF">EDD79_100164</name>
</gene>
<organism evidence="6 7">
    <name type="scientific">Serpentinicella alkaliphila</name>
    <dbReference type="NCBI Taxonomy" id="1734049"/>
    <lineage>
        <taxon>Bacteria</taxon>
        <taxon>Bacillati</taxon>
        <taxon>Bacillota</taxon>
        <taxon>Clostridia</taxon>
        <taxon>Peptostreptococcales</taxon>
        <taxon>Natronincolaceae</taxon>
        <taxon>Serpentinicella</taxon>
    </lineage>
</organism>
<dbReference type="PANTHER" id="PTHR32332:SF18">
    <property type="entry name" value="2-NITROPROPANE DIOXYGENASE"/>
    <property type="match status" value="1"/>
</dbReference>
<dbReference type="OrthoDB" id="9778912at2"/>
<proteinExistence type="predicted"/>
<dbReference type="Gene3D" id="3.20.20.70">
    <property type="entry name" value="Aldolase class I"/>
    <property type="match status" value="1"/>
</dbReference>
<protein>
    <recommendedName>
        <fullName evidence="2">Probable nitronate monooxygenase</fullName>
    </recommendedName>
</protein>
<evidence type="ECO:0000256" key="1">
    <source>
        <dbReference type="ARBA" id="ARBA00003535"/>
    </source>
</evidence>
<evidence type="ECO:0000256" key="4">
    <source>
        <dbReference type="ARBA" id="ARBA00022643"/>
    </source>
</evidence>
<dbReference type="InterPro" id="IPR013785">
    <property type="entry name" value="Aldolase_TIM"/>
</dbReference>
<dbReference type="PANTHER" id="PTHR32332">
    <property type="entry name" value="2-NITROPROPANE DIOXYGENASE"/>
    <property type="match status" value="1"/>
</dbReference>
<comment type="caution">
    <text evidence="6">The sequence shown here is derived from an EMBL/GenBank/DDBJ whole genome shotgun (WGS) entry which is preliminary data.</text>
</comment>
<dbReference type="Pfam" id="PF03060">
    <property type="entry name" value="NMO"/>
    <property type="match status" value="1"/>
</dbReference>
<comment type="function">
    <text evidence="1">Nitronate monooxygenase that uses molecular oxygen to catalyze the oxidative denitrification of alkyl nitronates. Acts on propionate 3-nitronate (P3N), the presumed physiological substrate. Probably functions in the detoxification of P3N, a metabolic poison produced by plants and fungi as a defense mechanism.</text>
</comment>
<dbReference type="Proteomes" id="UP000295504">
    <property type="component" value="Unassembled WGS sequence"/>
</dbReference>
<dbReference type="GO" id="GO:0018580">
    <property type="term" value="F:nitronate monooxygenase activity"/>
    <property type="evidence" value="ECO:0007669"/>
    <property type="project" value="InterPro"/>
</dbReference>
<keyword evidence="3" id="KW-0285">Flavoprotein</keyword>
<dbReference type="SUPFAM" id="SSF51412">
    <property type="entry name" value="Inosine monophosphate dehydrogenase (IMPDH)"/>
    <property type="match status" value="1"/>
</dbReference>
<keyword evidence="5" id="KW-0560">Oxidoreductase</keyword>
<sequence length="359" mass="38637">MSKLPELKIGDLVAKIPIIQGGMGIGVSLSNLAAAVANEGGIGIISGVQNGFMEDDFESNTLAANIRGLKKQIKKARELSPSGIIGVNIMVAINNYKEIVKAAVEEKIDVIISGAGLPAELPDLVKETKTKIAPIVSTGKAAALICKMWDRKYDYLPDFIVVEGPEAGGHLGFSLEQLNHKKEETDLETLVKDVIESIKPYEEKYSKKIPVIAAGGVYTGEDIAKFIKIGAAGVQMATRFVATDECDAHIDYKMAYINATKEDIRLVKSPAGLPGRGLFNKFASILKEQNIPINRCLGCLKTCNPSNTPYCITDALIEAVKGNIDEGLIFVGSNAYKLDKIVTVKELMNELVSEAELAL</sequence>
<keyword evidence="4" id="KW-0288">FMN</keyword>
<accession>A0A4R2TVH1</accession>
<evidence type="ECO:0000256" key="2">
    <source>
        <dbReference type="ARBA" id="ARBA00013457"/>
    </source>
</evidence>
<reference evidence="6 7" key="1">
    <citation type="submission" date="2019-03" db="EMBL/GenBank/DDBJ databases">
        <title>Genomic Encyclopedia of Type Strains, Phase IV (KMG-IV): sequencing the most valuable type-strain genomes for metagenomic binning, comparative biology and taxonomic classification.</title>
        <authorList>
            <person name="Goeker M."/>
        </authorList>
    </citation>
    <scope>NUCLEOTIDE SEQUENCE [LARGE SCALE GENOMIC DNA]</scope>
    <source>
        <strain evidence="6 7">DSM 100013</strain>
    </source>
</reference>